<dbReference type="InterPro" id="IPR005548">
    <property type="entry name" value="Cell_div_FtsQ/DivIB_C"/>
</dbReference>
<evidence type="ECO:0000256" key="7">
    <source>
        <dbReference type="ARBA" id="ARBA00023136"/>
    </source>
</evidence>
<name>A0ABY5HPN4_9GAMM</name>
<dbReference type="GO" id="GO:0051301">
    <property type="term" value="P:cell division"/>
    <property type="evidence" value="ECO:0007669"/>
    <property type="project" value="UniProtKB-KW"/>
</dbReference>
<comment type="subunit">
    <text evidence="9">Part of a complex composed of FtsB, FtsL and FtsQ.</text>
</comment>
<keyword evidence="12" id="KW-1185">Reference proteome</keyword>
<keyword evidence="6 9" id="KW-1133">Transmembrane helix</keyword>
<accession>A0ABY5HPN4</accession>
<dbReference type="PANTHER" id="PTHR35851">
    <property type="entry name" value="CELL DIVISION PROTEIN FTSQ"/>
    <property type="match status" value="1"/>
</dbReference>
<keyword evidence="7 9" id="KW-0472">Membrane</keyword>
<dbReference type="PANTHER" id="PTHR35851:SF1">
    <property type="entry name" value="CELL DIVISION PROTEIN FTSQ"/>
    <property type="match status" value="1"/>
</dbReference>
<keyword evidence="4 9" id="KW-0132">Cell division</keyword>
<evidence type="ECO:0000256" key="1">
    <source>
        <dbReference type="ARBA" id="ARBA00004370"/>
    </source>
</evidence>
<dbReference type="HAMAP" id="MF_00911">
    <property type="entry name" value="FtsQ_subfam"/>
    <property type="match status" value="1"/>
</dbReference>
<organism evidence="11 12">
    <name type="scientific">Marinobacterium rhizophilum</name>
    <dbReference type="NCBI Taxonomy" id="420402"/>
    <lineage>
        <taxon>Bacteria</taxon>
        <taxon>Pseudomonadati</taxon>
        <taxon>Pseudomonadota</taxon>
        <taxon>Gammaproteobacteria</taxon>
        <taxon>Oceanospirillales</taxon>
        <taxon>Oceanospirillaceae</taxon>
        <taxon>Marinobacterium</taxon>
    </lineage>
</organism>
<comment type="function">
    <text evidence="9">Essential cell division protein. May link together the upstream cell division proteins, which are predominantly cytoplasmic, with the downstream cell division proteins, which are predominantly periplasmic. May control correct divisome assembly.</text>
</comment>
<dbReference type="InterPro" id="IPR034746">
    <property type="entry name" value="POTRA"/>
</dbReference>
<dbReference type="PROSITE" id="PS51779">
    <property type="entry name" value="POTRA"/>
    <property type="match status" value="1"/>
</dbReference>
<protein>
    <recommendedName>
        <fullName evidence="9">Cell division protein FtsQ</fullName>
    </recommendedName>
</protein>
<dbReference type="Pfam" id="PF03799">
    <property type="entry name" value="FtsQ_DivIB_C"/>
    <property type="match status" value="1"/>
</dbReference>
<evidence type="ECO:0000256" key="2">
    <source>
        <dbReference type="ARBA" id="ARBA00022475"/>
    </source>
</evidence>
<proteinExistence type="inferred from homology"/>
<dbReference type="InterPro" id="IPR013685">
    <property type="entry name" value="POTRA_FtsQ_type"/>
</dbReference>
<dbReference type="InterPro" id="IPR026579">
    <property type="entry name" value="FtsQ"/>
</dbReference>
<dbReference type="Gene3D" id="3.40.50.11690">
    <property type="entry name" value="Cell division protein FtsQ/DivIB"/>
    <property type="match status" value="1"/>
</dbReference>
<dbReference type="EMBL" id="CP073347">
    <property type="protein sequence ID" value="UTW14383.1"/>
    <property type="molecule type" value="Genomic_DNA"/>
</dbReference>
<keyword evidence="5 9" id="KW-0812">Transmembrane</keyword>
<evidence type="ECO:0000313" key="12">
    <source>
        <dbReference type="Proteomes" id="UP001058461"/>
    </source>
</evidence>
<comment type="similarity">
    <text evidence="9">Belongs to the FtsQ/DivIB family. FtsQ subfamily.</text>
</comment>
<evidence type="ECO:0000256" key="4">
    <source>
        <dbReference type="ARBA" id="ARBA00022618"/>
    </source>
</evidence>
<evidence type="ECO:0000256" key="9">
    <source>
        <dbReference type="HAMAP-Rule" id="MF_00911"/>
    </source>
</evidence>
<dbReference type="Pfam" id="PF08478">
    <property type="entry name" value="POTRA_1"/>
    <property type="match status" value="1"/>
</dbReference>
<feature type="domain" description="POTRA" evidence="10">
    <location>
        <begin position="51"/>
        <end position="120"/>
    </location>
</feature>
<sequence length="257" mass="28665">MPVPDAAASGAGPAAGGSRGLVRLVLILLSLAIFAGLCSALVQQVWRWLDQPVTQVRVLGDARHLDKAELARRLAAGLNAPLLQLDLVRVREKLLDDPWVHGARIRRDWPPAIEVQIDEEVPVARWGDKGLLNHEGDIFWPQLKPEYESLPRLNGPASDTGRVMAQFHDLNRMFQGAGLKLRGLSLEARGAWTLELANGMRVVVGRERVTERLARFIQIYPQRLAEHAEQIEQVDIRYTNGVAVKWRPRPDTDEKAG</sequence>
<evidence type="ECO:0000256" key="5">
    <source>
        <dbReference type="ARBA" id="ARBA00022692"/>
    </source>
</evidence>
<evidence type="ECO:0000256" key="3">
    <source>
        <dbReference type="ARBA" id="ARBA00022519"/>
    </source>
</evidence>
<dbReference type="InterPro" id="IPR045335">
    <property type="entry name" value="FtsQ_C_sf"/>
</dbReference>
<keyword evidence="8 9" id="KW-0131">Cell cycle</keyword>
<evidence type="ECO:0000259" key="10">
    <source>
        <dbReference type="PROSITE" id="PS51779"/>
    </source>
</evidence>
<evidence type="ECO:0000256" key="6">
    <source>
        <dbReference type="ARBA" id="ARBA00022989"/>
    </source>
</evidence>
<keyword evidence="2 9" id="KW-1003">Cell membrane</keyword>
<evidence type="ECO:0000313" key="11">
    <source>
        <dbReference type="EMBL" id="UTW14383.1"/>
    </source>
</evidence>
<evidence type="ECO:0000256" key="8">
    <source>
        <dbReference type="ARBA" id="ARBA00023306"/>
    </source>
</evidence>
<keyword evidence="3 9" id="KW-0997">Cell inner membrane</keyword>
<reference evidence="11" key="1">
    <citation type="submission" date="2021-04" db="EMBL/GenBank/DDBJ databases">
        <title>Oceanospirillales bacteria with DddD are important DMSP degraders in coastal seawater.</title>
        <authorList>
            <person name="Liu J."/>
        </authorList>
    </citation>
    <scope>NUCLEOTIDE SEQUENCE</scope>
    <source>
        <strain evidence="11">D13-1</strain>
    </source>
</reference>
<dbReference type="Gene3D" id="3.10.20.310">
    <property type="entry name" value="membrane protein fhac"/>
    <property type="match status" value="1"/>
</dbReference>
<gene>
    <name evidence="9" type="primary">ftsQ</name>
    <name evidence="11" type="ORF">KDW95_10825</name>
</gene>
<feature type="transmembrane region" description="Helical" evidence="9">
    <location>
        <begin position="20"/>
        <end position="42"/>
    </location>
</feature>
<dbReference type="Proteomes" id="UP001058461">
    <property type="component" value="Chromosome"/>
</dbReference>
<comment type="subcellular location">
    <subcellularLocation>
        <location evidence="9">Cell inner membrane</location>
        <topology evidence="9">Single-pass type II membrane protein</topology>
    </subcellularLocation>
    <subcellularLocation>
        <location evidence="1">Membrane</location>
    </subcellularLocation>
    <text evidence="9">Localizes to the division septum.</text>
</comment>